<evidence type="ECO:0000256" key="1">
    <source>
        <dbReference type="SAM" id="Coils"/>
    </source>
</evidence>
<feature type="compositionally biased region" description="Polar residues" evidence="2">
    <location>
        <begin position="1567"/>
        <end position="1576"/>
    </location>
</feature>
<feature type="region of interest" description="Disordered" evidence="2">
    <location>
        <begin position="189"/>
        <end position="234"/>
    </location>
</feature>
<protein>
    <submittedName>
        <fullName evidence="3">Uncharacterized protein LOC100179876</fullName>
    </submittedName>
</protein>
<evidence type="ECO:0000256" key="2">
    <source>
        <dbReference type="SAM" id="MobiDB-lite"/>
    </source>
</evidence>
<feature type="compositionally biased region" description="Low complexity" evidence="2">
    <location>
        <begin position="883"/>
        <end position="896"/>
    </location>
</feature>
<feature type="compositionally biased region" description="Polar residues" evidence="2">
    <location>
        <begin position="1719"/>
        <end position="1741"/>
    </location>
</feature>
<feature type="coiled-coil region" evidence="1">
    <location>
        <begin position="123"/>
        <end position="150"/>
    </location>
</feature>
<feature type="compositionally biased region" description="Low complexity" evidence="2">
    <location>
        <begin position="339"/>
        <end position="350"/>
    </location>
</feature>
<feature type="compositionally biased region" description="Polar residues" evidence="2">
    <location>
        <begin position="90"/>
        <end position="112"/>
    </location>
</feature>
<feature type="region of interest" description="Disordered" evidence="2">
    <location>
        <begin position="339"/>
        <end position="389"/>
    </location>
</feature>
<feature type="compositionally biased region" description="Polar residues" evidence="2">
    <location>
        <begin position="1786"/>
        <end position="1800"/>
    </location>
</feature>
<feature type="compositionally biased region" description="Basic and acidic residues" evidence="2">
    <location>
        <begin position="7"/>
        <end position="20"/>
    </location>
</feature>
<proteinExistence type="evidence at transcript level"/>
<feature type="compositionally biased region" description="Polar residues" evidence="2">
    <location>
        <begin position="220"/>
        <end position="234"/>
    </location>
</feature>
<evidence type="ECO:0000313" key="3">
    <source>
        <dbReference type="EMBL" id="CAB3262484.1"/>
    </source>
</evidence>
<feature type="compositionally biased region" description="Polar residues" evidence="2">
    <location>
        <begin position="1688"/>
        <end position="1701"/>
    </location>
</feature>
<feature type="region of interest" description="Disordered" evidence="2">
    <location>
        <begin position="1504"/>
        <end position="1867"/>
    </location>
</feature>
<feature type="compositionally biased region" description="Low complexity" evidence="2">
    <location>
        <begin position="1818"/>
        <end position="1832"/>
    </location>
</feature>
<feature type="compositionally biased region" description="Low complexity" evidence="2">
    <location>
        <begin position="1126"/>
        <end position="1139"/>
    </location>
</feature>
<gene>
    <name evidence="3" type="primary">LOC100179876</name>
</gene>
<reference evidence="3" key="1">
    <citation type="submission" date="2020-04" db="EMBL/GenBank/DDBJ databases">
        <authorList>
            <person name="Neveu A P."/>
        </authorList>
    </citation>
    <scope>NUCLEOTIDE SEQUENCE</scope>
    <source>
        <tissue evidence="3">Whole embryo</tissue>
    </source>
</reference>
<feature type="region of interest" description="Disordered" evidence="2">
    <location>
        <begin position="1"/>
        <end position="114"/>
    </location>
</feature>
<organism evidence="3">
    <name type="scientific">Phallusia mammillata</name>
    <dbReference type="NCBI Taxonomy" id="59560"/>
    <lineage>
        <taxon>Eukaryota</taxon>
        <taxon>Metazoa</taxon>
        <taxon>Chordata</taxon>
        <taxon>Tunicata</taxon>
        <taxon>Ascidiacea</taxon>
        <taxon>Phlebobranchia</taxon>
        <taxon>Ascidiidae</taxon>
        <taxon>Phallusia</taxon>
    </lineage>
</organism>
<feature type="compositionally biased region" description="Polar residues" evidence="2">
    <location>
        <begin position="1504"/>
        <end position="1555"/>
    </location>
</feature>
<feature type="compositionally biased region" description="Polar residues" evidence="2">
    <location>
        <begin position="616"/>
        <end position="637"/>
    </location>
</feature>
<name>A0A6F9DI03_9ASCI</name>
<feature type="compositionally biased region" description="Polar residues" evidence="2">
    <location>
        <begin position="1807"/>
        <end position="1817"/>
    </location>
</feature>
<feature type="compositionally biased region" description="Basic and acidic residues" evidence="2">
    <location>
        <begin position="1244"/>
        <end position="1266"/>
    </location>
</feature>
<feature type="compositionally biased region" description="Polar residues" evidence="2">
    <location>
        <begin position="820"/>
        <end position="849"/>
    </location>
</feature>
<keyword evidence="1" id="KW-0175">Coiled coil</keyword>
<feature type="compositionally biased region" description="Basic residues" evidence="2">
    <location>
        <begin position="1419"/>
        <end position="1428"/>
    </location>
</feature>
<feature type="compositionally biased region" description="Low complexity" evidence="2">
    <location>
        <begin position="1610"/>
        <end position="1620"/>
    </location>
</feature>
<feature type="compositionally biased region" description="Low complexity" evidence="2">
    <location>
        <begin position="1037"/>
        <end position="1049"/>
    </location>
</feature>
<accession>A0A6F9DI03</accession>
<feature type="region of interest" description="Disordered" evidence="2">
    <location>
        <begin position="1400"/>
        <end position="1476"/>
    </location>
</feature>
<feature type="compositionally biased region" description="Polar residues" evidence="2">
    <location>
        <begin position="314"/>
        <end position="324"/>
    </location>
</feature>
<feature type="compositionally biased region" description="Polar residues" evidence="2">
    <location>
        <begin position="1456"/>
        <end position="1467"/>
    </location>
</feature>
<feature type="region of interest" description="Disordered" evidence="2">
    <location>
        <begin position="756"/>
        <end position="795"/>
    </location>
</feature>
<feature type="region of interest" description="Disordered" evidence="2">
    <location>
        <begin position="279"/>
        <end position="324"/>
    </location>
</feature>
<feature type="region of interest" description="Disordered" evidence="2">
    <location>
        <begin position="505"/>
        <end position="690"/>
    </location>
</feature>
<feature type="compositionally biased region" description="Polar residues" evidence="2">
    <location>
        <begin position="189"/>
        <end position="204"/>
    </location>
</feature>
<feature type="compositionally biased region" description="Pro residues" evidence="2">
    <location>
        <begin position="599"/>
        <end position="608"/>
    </location>
</feature>
<feature type="compositionally biased region" description="Polar residues" evidence="2">
    <location>
        <begin position="561"/>
        <end position="584"/>
    </location>
</feature>
<feature type="compositionally biased region" description="Polar residues" evidence="2">
    <location>
        <begin position="377"/>
        <end position="389"/>
    </location>
</feature>
<feature type="compositionally biased region" description="Low complexity" evidence="2">
    <location>
        <begin position="518"/>
        <end position="542"/>
    </location>
</feature>
<feature type="compositionally biased region" description="Polar residues" evidence="2">
    <location>
        <begin position="981"/>
        <end position="1028"/>
    </location>
</feature>
<feature type="compositionally biased region" description="Polar residues" evidence="2">
    <location>
        <begin position="1211"/>
        <end position="1226"/>
    </location>
</feature>
<feature type="region of interest" description="Disordered" evidence="2">
    <location>
        <begin position="814"/>
        <end position="1268"/>
    </location>
</feature>
<dbReference type="EMBL" id="LR786673">
    <property type="protein sequence ID" value="CAB3262484.1"/>
    <property type="molecule type" value="mRNA"/>
</dbReference>
<sequence>MKYNEAQNEHRPQPRSKEPVMEYDSVEESLRDALRHGVRNGARPREEASAQQEQNTFTKRHNYITVYEHDQQRVKPRSLPNQSEDHRTHPVQSQSSHVNAHSTHSGSQNGNPSLGVEDFRKYCMFLTERMQKMEEQNDQLVRLAEQQKHEYNKVASQIAQSEMMQRRLHSECINLRRQVQQLTSCNQKLNDSTPLHGHNVQSQGEAPMEKVPSGHAIASRESSVPGSMPNLHSSTNQHFSEALMAQFGASIDEVSRRDLTRIKSEEMATIIELYNALQRHTGSSPRSQPSPPEISGDPVVPVQEPHPLGVIHEQSPNQSDYATPSSVCATQSCTCCDSRASGAGSKPSSGGKRECKSASPGRDSSKKLSHSRVAKLNKSTRSSERSQSFDNNAYIEVELKNYEKPAADPVETQDAPKVNFRRDTRLRRSHNHYMNVTPKRSEPQRPSSLVLDLDAVQIAMEDQMSPQSQPGVVALSPVSPYENHVLPQELNQNISNIRKVSPRADVGVTQKPPMSPTSPLRSPISPMRSPMSPTSSQSRLSSVDGKIWCPRTSSASSSHSNTEQRLTSADSGHMTSPGSPSSLGGNRKSFSKLEFGADLPPPPPPPPQSGDDVSGKEQTSSGLAPRTSVQQRGNSDTVNEDVKKHTKSAFSQIRPRKLSVWKQSHQGASPDGPGSATGPQKGSGWRRKSYAAACRKSQSLDHLYEQILIENGREKKVDEHKNVEKTESGKATFSTLQPQRKSLTSVAVHTLPEVLPAQRSHEIPTETAIDDEEVFDDALPPPPPPHVLQEVMSQDGQSTGYAVMVPVDYDAIKANENEKTQQNAKTALERTSSSNHYPPQRSSSASKISLTRRKSSERSPPPQKSKPPASSGGQDRSRIVVPSTKVSSFDSDSSKLPKSRTCDVINRDYDEIDDGLRKRRMSEGSAGRRKKEILETSVDDGKSQLRRRRSVSSDFALNRRKDSARHYPVNHVIAPHERTQSVDQVTSQISDVTPQPRFPSTNPHMRTTSATTNSQVLAQKSPQTSPEISRSVRTESLESGSSLSQCSQSTERRSLLNLSASKSKGIKLGSNPAKKAENSKIQQRGRSASKTDVSSKKSKDAAPGGKKSGGGSQSRSLKDLMKSKFGRSVSGGRSNSSSSKKTEQSNNTKNPDPLPESQLKPASSFIDPRTLSLEPNSYLPPGKDGLSTGSKKRLALGGGSDAAVGRKLSQPYPNGSSTSSPHQQALSKLVEEVVSDEGFAEGSTIERPDKEQIPEPEVAESRRFEETSFPDAAVPRKSEMRGKKDNREWYESVVSVEQSDDTKAKRFQILSTEDLSANTPESRFLRNGSAKHQQQHTRVKVIEEPPYENLPIDSRHIMPHQINTFLDSELNNNEKRLSVASGSHPRKNGEVFAAGVTIVRTPQPQGIPPSSTSPPTRPKPTRQLHKTPKTSPGSAIGRIMKSASRISGSKEDLSPKTESSIPGNTAGKSRKPDKDAIGKKINYSDHQKVFEKAFISSVVEAELTQQRTSGRSTPQGSTSNDKSTDSTGRTPASITSSGADSVMNGSVGTGSSFGSLPSDGMVDVTEFQGTTSSSGSLEPVPSKPNQQRMSKSKRNSSSGFGFSGRGGLTGTNESSSSSSSTEMTSYRGRSKTASSSGLRSPAVSLPPPSAVAQGQARSSSCATGRSRADDSKPPDYQNSISKLPAYSDTPQPTKPTINNIKSIQSRRSHSGSRISRLSTPSKLSPPGKTSTRSHSTSSQDGSPAASKPQSPKLKLAPLNYGVPPNRSRAATQGNTPNRDHQEPVYENSNFIAHQNPQSKFTPPPNSQIPSFASSLRQPTATSSSVPTTRPPSGCASSQLESRRSKRTIPSAVGLHRPRPVNLGVGAS</sequence>
<feature type="compositionally biased region" description="Pro residues" evidence="2">
    <location>
        <begin position="1405"/>
        <end position="1418"/>
    </location>
</feature>